<dbReference type="AlphaFoldDB" id="A0AAN6XW59"/>
<protein>
    <submittedName>
        <fullName evidence="2">Uncharacterized protein</fullName>
    </submittedName>
</protein>
<keyword evidence="3" id="KW-1185">Reference proteome</keyword>
<gene>
    <name evidence="2" type="ORF">QBC37DRAFT_379701</name>
</gene>
<feature type="region of interest" description="Disordered" evidence="1">
    <location>
        <begin position="1"/>
        <end position="58"/>
    </location>
</feature>
<dbReference type="Proteomes" id="UP001301769">
    <property type="component" value="Unassembled WGS sequence"/>
</dbReference>
<reference evidence="2" key="1">
    <citation type="journal article" date="2023" name="Mol. Phylogenet. Evol.">
        <title>Genome-scale phylogeny and comparative genomics of the fungal order Sordariales.</title>
        <authorList>
            <person name="Hensen N."/>
            <person name="Bonometti L."/>
            <person name="Westerberg I."/>
            <person name="Brannstrom I.O."/>
            <person name="Guillou S."/>
            <person name="Cros-Aarteil S."/>
            <person name="Calhoun S."/>
            <person name="Haridas S."/>
            <person name="Kuo A."/>
            <person name="Mondo S."/>
            <person name="Pangilinan J."/>
            <person name="Riley R."/>
            <person name="LaButti K."/>
            <person name="Andreopoulos B."/>
            <person name="Lipzen A."/>
            <person name="Chen C."/>
            <person name="Yan M."/>
            <person name="Daum C."/>
            <person name="Ng V."/>
            <person name="Clum A."/>
            <person name="Steindorff A."/>
            <person name="Ohm R.A."/>
            <person name="Martin F."/>
            <person name="Silar P."/>
            <person name="Natvig D.O."/>
            <person name="Lalanne C."/>
            <person name="Gautier V."/>
            <person name="Ament-Velasquez S.L."/>
            <person name="Kruys A."/>
            <person name="Hutchinson M.I."/>
            <person name="Powell A.J."/>
            <person name="Barry K."/>
            <person name="Miller A.N."/>
            <person name="Grigoriev I.V."/>
            <person name="Debuchy R."/>
            <person name="Gladieux P."/>
            <person name="Hiltunen Thoren M."/>
            <person name="Johannesson H."/>
        </authorList>
    </citation>
    <scope>NUCLEOTIDE SEQUENCE</scope>
    <source>
        <strain evidence="2">PSN293</strain>
    </source>
</reference>
<organism evidence="2 3">
    <name type="scientific">Rhypophila decipiens</name>
    <dbReference type="NCBI Taxonomy" id="261697"/>
    <lineage>
        <taxon>Eukaryota</taxon>
        <taxon>Fungi</taxon>
        <taxon>Dikarya</taxon>
        <taxon>Ascomycota</taxon>
        <taxon>Pezizomycotina</taxon>
        <taxon>Sordariomycetes</taxon>
        <taxon>Sordariomycetidae</taxon>
        <taxon>Sordariales</taxon>
        <taxon>Naviculisporaceae</taxon>
        <taxon>Rhypophila</taxon>
    </lineage>
</organism>
<evidence type="ECO:0000313" key="2">
    <source>
        <dbReference type="EMBL" id="KAK4207809.1"/>
    </source>
</evidence>
<dbReference type="EMBL" id="MU858272">
    <property type="protein sequence ID" value="KAK4207809.1"/>
    <property type="molecule type" value="Genomic_DNA"/>
</dbReference>
<name>A0AAN6XW59_9PEZI</name>
<accession>A0AAN6XW59</accession>
<sequence length="142" mass="15214">MTPSASSPSFTQHGAKAVENAQKTTGPTKKKSSSPKSDSKKSGASKVQGPAVLSCPRHPDVPYACCLQGVGGEGHPGPFQHRHGPSRASPPALSSRHESPWDEGTVYGRLACLDYHSIPEHSRDEEYCNRAAQAISDFEKKF</sequence>
<feature type="region of interest" description="Disordered" evidence="1">
    <location>
        <begin position="72"/>
        <end position="100"/>
    </location>
</feature>
<comment type="caution">
    <text evidence="2">The sequence shown here is derived from an EMBL/GenBank/DDBJ whole genome shotgun (WGS) entry which is preliminary data.</text>
</comment>
<evidence type="ECO:0000313" key="3">
    <source>
        <dbReference type="Proteomes" id="UP001301769"/>
    </source>
</evidence>
<proteinExistence type="predicted"/>
<reference evidence="2" key="2">
    <citation type="submission" date="2023-05" db="EMBL/GenBank/DDBJ databases">
        <authorList>
            <consortium name="Lawrence Berkeley National Laboratory"/>
            <person name="Steindorff A."/>
            <person name="Hensen N."/>
            <person name="Bonometti L."/>
            <person name="Westerberg I."/>
            <person name="Brannstrom I.O."/>
            <person name="Guillou S."/>
            <person name="Cros-Aarteil S."/>
            <person name="Calhoun S."/>
            <person name="Haridas S."/>
            <person name="Kuo A."/>
            <person name="Mondo S."/>
            <person name="Pangilinan J."/>
            <person name="Riley R."/>
            <person name="Labutti K."/>
            <person name="Andreopoulos B."/>
            <person name="Lipzen A."/>
            <person name="Chen C."/>
            <person name="Yanf M."/>
            <person name="Daum C."/>
            <person name="Ng V."/>
            <person name="Clum A."/>
            <person name="Ohm R."/>
            <person name="Martin F."/>
            <person name="Silar P."/>
            <person name="Natvig D."/>
            <person name="Lalanne C."/>
            <person name="Gautier V."/>
            <person name="Ament-Velasquez S.L."/>
            <person name="Kruys A."/>
            <person name="Hutchinson M.I."/>
            <person name="Powell A.J."/>
            <person name="Barry K."/>
            <person name="Miller A.N."/>
            <person name="Grigoriev I.V."/>
            <person name="Debuchy R."/>
            <person name="Gladieux P."/>
            <person name="Thoren M.H."/>
            <person name="Johannesson H."/>
        </authorList>
    </citation>
    <scope>NUCLEOTIDE SEQUENCE</scope>
    <source>
        <strain evidence="2">PSN293</strain>
    </source>
</reference>
<feature type="compositionally biased region" description="Polar residues" evidence="1">
    <location>
        <begin position="1"/>
        <end position="12"/>
    </location>
</feature>
<evidence type="ECO:0000256" key="1">
    <source>
        <dbReference type="SAM" id="MobiDB-lite"/>
    </source>
</evidence>